<dbReference type="SUPFAM" id="SSF48403">
    <property type="entry name" value="Ankyrin repeat"/>
    <property type="match status" value="1"/>
</dbReference>
<feature type="compositionally biased region" description="Low complexity" evidence="1">
    <location>
        <begin position="1"/>
        <end position="15"/>
    </location>
</feature>
<accession>A0A0G4HFK6</accession>
<feature type="compositionally biased region" description="Basic and acidic residues" evidence="1">
    <location>
        <begin position="207"/>
        <end position="216"/>
    </location>
</feature>
<dbReference type="VEuPathDB" id="CryptoDB:Cvel_27091"/>
<dbReference type="Gene3D" id="1.25.40.20">
    <property type="entry name" value="Ankyrin repeat-containing domain"/>
    <property type="match status" value="1"/>
</dbReference>
<feature type="region of interest" description="Disordered" evidence="1">
    <location>
        <begin position="408"/>
        <end position="458"/>
    </location>
</feature>
<proteinExistence type="predicted"/>
<dbReference type="AlphaFoldDB" id="A0A0G4HFK6"/>
<evidence type="ECO:0000256" key="1">
    <source>
        <dbReference type="SAM" id="MobiDB-lite"/>
    </source>
</evidence>
<protein>
    <submittedName>
        <fullName evidence="2">Uncharacterized protein</fullName>
    </submittedName>
</protein>
<feature type="compositionally biased region" description="Acidic residues" evidence="1">
    <location>
        <begin position="433"/>
        <end position="445"/>
    </location>
</feature>
<feature type="region of interest" description="Disordered" evidence="1">
    <location>
        <begin position="1"/>
        <end position="46"/>
    </location>
</feature>
<gene>
    <name evidence="2" type="ORF">Cvel_27091</name>
</gene>
<dbReference type="InterPro" id="IPR036770">
    <property type="entry name" value="Ankyrin_rpt-contain_sf"/>
</dbReference>
<feature type="compositionally biased region" description="Basic and acidic residues" evidence="1">
    <location>
        <begin position="448"/>
        <end position="458"/>
    </location>
</feature>
<dbReference type="EMBL" id="CDMZ01002546">
    <property type="protein sequence ID" value="CEM42858.1"/>
    <property type="molecule type" value="Genomic_DNA"/>
</dbReference>
<name>A0A0G4HFK6_9ALVE</name>
<organism evidence="2">
    <name type="scientific">Chromera velia CCMP2878</name>
    <dbReference type="NCBI Taxonomy" id="1169474"/>
    <lineage>
        <taxon>Eukaryota</taxon>
        <taxon>Sar</taxon>
        <taxon>Alveolata</taxon>
        <taxon>Colpodellida</taxon>
        <taxon>Chromeraceae</taxon>
        <taxon>Chromera</taxon>
    </lineage>
</organism>
<feature type="region of interest" description="Disordered" evidence="1">
    <location>
        <begin position="193"/>
        <end position="216"/>
    </location>
</feature>
<sequence>MPSPQESSEAAPSPAVRVRILRPMDDRDSEMDTEMEDREGGGEGQEVVEYDSDGEYYLVGRECEWECVRTFDATIFVGDEEAGSITAYLVDRDVVNDNFYEVCENEMGDTCIATALFTKRGKRRLPALKSDPSAKGGGFLYIDSFEVCHSSVPTGSTDVGSAALHALLGHQSLREGWTVAAFCPRQFLEDPVQQPAAGGAESDEASESEKAEKEARLYQQASAEVREFLRAGFETIPDCDSICSVFVSAGMWTAARERGVTHQEALAKCEAMARVRELVAKGADVNRACALHCAAVNRAPIMFEPLIGLGGDIDWTDESGKTPLMLAAQVCSRNLTWREDFPGDKRPDVKDIALLVSLGADRDLKDPEGKTALGCYRMGLNGENRMEAIMGLGAPTFREDLAVRALLLPPGGPSEADEAEAEQSDSSGYFSESEVEAEGETEEGVDGQTREGSDAEDI</sequence>
<reference evidence="2" key="1">
    <citation type="submission" date="2014-11" db="EMBL/GenBank/DDBJ databases">
        <authorList>
            <person name="Otto D Thomas"/>
            <person name="Naeem Raeece"/>
        </authorList>
    </citation>
    <scope>NUCLEOTIDE SEQUENCE</scope>
</reference>
<feature type="compositionally biased region" description="Acidic residues" evidence="1">
    <location>
        <begin position="27"/>
        <end position="37"/>
    </location>
</feature>
<evidence type="ECO:0000313" key="2">
    <source>
        <dbReference type="EMBL" id="CEM42858.1"/>
    </source>
</evidence>